<keyword evidence="8" id="KW-1185">Reference proteome</keyword>
<keyword evidence="3" id="KW-0413">Isomerase</keyword>
<evidence type="ECO:0000259" key="6">
    <source>
        <dbReference type="PROSITE" id="PS51192"/>
    </source>
</evidence>
<evidence type="ECO:0000256" key="3">
    <source>
        <dbReference type="ARBA" id="ARBA00023235"/>
    </source>
</evidence>
<dbReference type="PANTHER" id="PTHR13710:SF105">
    <property type="entry name" value="ATP-DEPENDENT DNA HELICASE Q1"/>
    <property type="match status" value="1"/>
</dbReference>
<evidence type="ECO:0000256" key="2">
    <source>
        <dbReference type="ARBA" id="ARBA00023125"/>
    </source>
</evidence>
<dbReference type="InterPro" id="IPR027417">
    <property type="entry name" value="P-loop_NTPase"/>
</dbReference>
<dbReference type="GO" id="GO:0009378">
    <property type="term" value="F:four-way junction helicase activity"/>
    <property type="evidence" value="ECO:0007669"/>
    <property type="project" value="TreeGrafter"/>
</dbReference>
<keyword evidence="7" id="KW-0347">Helicase</keyword>
<evidence type="ECO:0000313" key="7">
    <source>
        <dbReference type="EMBL" id="PFX33093.1"/>
    </source>
</evidence>
<sequence>MTREKSALYNFICGRDVFVNKPTGSGKSIVFQIAPFVEMELASVAEDESWRTKAILIVISPLVSLMKDQVKQLESWRISAAYVAAEQTESVLEKIEEGHYNLVFMSPSQLWTMIDGGP</sequence>
<name>A0A2B4SVI1_STYPI</name>
<dbReference type="Proteomes" id="UP000225706">
    <property type="component" value="Unassembled WGS sequence"/>
</dbReference>
<dbReference type="InterPro" id="IPR014001">
    <property type="entry name" value="Helicase_ATP-bd"/>
</dbReference>
<keyword evidence="7" id="KW-0378">Hydrolase</keyword>
<comment type="catalytic activity">
    <reaction evidence="4">
        <text>Couples ATP hydrolysis with the unwinding of duplex DNA by translocating in the 3'-5' direction.</text>
        <dbReference type="EC" id="5.6.2.4"/>
    </reaction>
</comment>
<feature type="domain" description="Helicase ATP-binding" evidence="6">
    <location>
        <begin position="8"/>
        <end position="118"/>
    </location>
</feature>
<dbReference type="AlphaFoldDB" id="A0A2B4SVI1"/>
<organism evidence="7 8">
    <name type="scientific">Stylophora pistillata</name>
    <name type="common">Smooth cauliflower coral</name>
    <dbReference type="NCBI Taxonomy" id="50429"/>
    <lineage>
        <taxon>Eukaryota</taxon>
        <taxon>Metazoa</taxon>
        <taxon>Cnidaria</taxon>
        <taxon>Anthozoa</taxon>
        <taxon>Hexacorallia</taxon>
        <taxon>Scleractinia</taxon>
        <taxon>Astrocoeniina</taxon>
        <taxon>Pocilloporidae</taxon>
        <taxon>Stylophora</taxon>
    </lineage>
</organism>
<dbReference type="EC" id="5.6.2.4" evidence="5"/>
<keyword evidence="7" id="KW-0067">ATP-binding</keyword>
<comment type="similarity">
    <text evidence="1">Belongs to the helicase family. RecQ subfamily.</text>
</comment>
<dbReference type="GO" id="GO:0003677">
    <property type="term" value="F:DNA binding"/>
    <property type="evidence" value="ECO:0007669"/>
    <property type="project" value="UniProtKB-KW"/>
</dbReference>
<keyword evidence="2" id="KW-0238">DNA-binding</keyword>
<keyword evidence="7" id="KW-0547">Nucleotide-binding</keyword>
<dbReference type="PANTHER" id="PTHR13710">
    <property type="entry name" value="DNA HELICASE RECQ FAMILY MEMBER"/>
    <property type="match status" value="1"/>
</dbReference>
<dbReference type="Gene3D" id="3.40.50.300">
    <property type="entry name" value="P-loop containing nucleotide triphosphate hydrolases"/>
    <property type="match status" value="1"/>
</dbReference>
<dbReference type="EMBL" id="LSMT01000015">
    <property type="protein sequence ID" value="PFX33093.1"/>
    <property type="molecule type" value="Genomic_DNA"/>
</dbReference>
<dbReference type="InterPro" id="IPR011545">
    <property type="entry name" value="DEAD/DEAH_box_helicase_dom"/>
</dbReference>
<gene>
    <name evidence="7" type="primary">wrn</name>
    <name evidence="7" type="ORF">AWC38_SpisGene1958</name>
</gene>
<evidence type="ECO:0000313" key="8">
    <source>
        <dbReference type="Proteomes" id="UP000225706"/>
    </source>
</evidence>
<reference evidence="8" key="1">
    <citation type="journal article" date="2017" name="bioRxiv">
        <title>Comparative analysis of the genomes of Stylophora pistillata and Acropora digitifera provides evidence for extensive differences between species of corals.</title>
        <authorList>
            <person name="Voolstra C.R."/>
            <person name="Li Y."/>
            <person name="Liew Y.J."/>
            <person name="Baumgarten S."/>
            <person name="Zoccola D."/>
            <person name="Flot J.-F."/>
            <person name="Tambutte S."/>
            <person name="Allemand D."/>
            <person name="Aranda M."/>
        </authorList>
    </citation>
    <scope>NUCLEOTIDE SEQUENCE [LARGE SCALE GENOMIC DNA]</scope>
</reference>
<dbReference type="GO" id="GO:0043138">
    <property type="term" value="F:3'-5' DNA helicase activity"/>
    <property type="evidence" value="ECO:0007669"/>
    <property type="project" value="UniProtKB-EC"/>
</dbReference>
<proteinExistence type="inferred from homology"/>
<dbReference type="GO" id="GO:0005524">
    <property type="term" value="F:ATP binding"/>
    <property type="evidence" value="ECO:0007669"/>
    <property type="project" value="InterPro"/>
</dbReference>
<dbReference type="SUPFAM" id="SSF52540">
    <property type="entry name" value="P-loop containing nucleoside triphosphate hydrolases"/>
    <property type="match status" value="1"/>
</dbReference>
<dbReference type="Pfam" id="PF00270">
    <property type="entry name" value="DEAD"/>
    <property type="match status" value="1"/>
</dbReference>
<dbReference type="STRING" id="50429.A0A2B4SVI1"/>
<protein>
    <recommendedName>
        <fullName evidence="5">DNA 3'-5' helicase</fullName>
        <ecNumber evidence="5">5.6.2.4</ecNumber>
    </recommendedName>
</protein>
<evidence type="ECO:0000256" key="5">
    <source>
        <dbReference type="ARBA" id="ARBA00034808"/>
    </source>
</evidence>
<accession>A0A2B4SVI1</accession>
<dbReference type="PROSITE" id="PS51192">
    <property type="entry name" value="HELICASE_ATP_BIND_1"/>
    <property type="match status" value="1"/>
</dbReference>
<evidence type="ECO:0000256" key="1">
    <source>
        <dbReference type="ARBA" id="ARBA00005446"/>
    </source>
</evidence>
<comment type="caution">
    <text evidence="7">The sequence shown here is derived from an EMBL/GenBank/DDBJ whole genome shotgun (WGS) entry which is preliminary data.</text>
</comment>
<dbReference type="GO" id="GO:0005737">
    <property type="term" value="C:cytoplasm"/>
    <property type="evidence" value="ECO:0007669"/>
    <property type="project" value="TreeGrafter"/>
</dbReference>
<dbReference type="GO" id="GO:0005694">
    <property type="term" value="C:chromosome"/>
    <property type="evidence" value="ECO:0007669"/>
    <property type="project" value="TreeGrafter"/>
</dbReference>
<evidence type="ECO:0000256" key="4">
    <source>
        <dbReference type="ARBA" id="ARBA00034617"/>
    </source>
</evidence>
<dbReference type="GO" id="GO:0000724">
    <property type="term" value="P:double-strand break repair via homologous recombination"/>
    <property type="evidence" value="ECO:0007669"/>
    <property type="project" value="TreeGrafter"/>
</dbReference>